<feature type="domain" description="Cytochrome b561 bacterial/Ni-hydrogenase" evidence="7">
    <location>
        <begin position="13"/>
        <end position="146"/>
    </location>
</feature>
<dbReference type="Pfam" id="PF01292">
    <property type="entry name" value="Ni_hydr_CYTB"/>
    <property type="match status" value="1"/>
</dbReference>
<dbReference type="EMBL" id="FUWJ01000002">
    <property type="protein sequence ID" value="SJZ68336.1"/>
    <property type="molecule type" value="Genomic_DNA"/>
</dbReference>
<keyword evidence="3 6" id="KW-0812">Transmembrane</keyword>
<dbReference type="GO" id="GO:0005886">
    <property type="term" value="C:plasma membrane"/>
    <property type="evidence" value="ECO:0007669"/>
    <property type="project" value="UniProtKB-SubCell"/>
</dbReference>
<organism evidence="8 9">
    <name type="scientific">Enhydrobacter aerosaccus</name>
    <dbReference type="NCBI Taxonomy" id="225324"/>
    <lineage>
        <taxon>Bacteria</taxon>
        <taxon>Pseudomonadati</taxon>
        <taxon>Pseudomonadota</taxon>
        <taxon>Alphaproteobacteria</taxon>
        <taxon>Hyphomicrobiales</taxon>
        <taxon>Enhydrobacter</taxon>
    </lineage>
</organism>
<evidence type="ECO:0000256" key="2">
    <source>
        <dbReference type="ARBA" id="ARBA00022475"/>
    </source>
</evidence>
<sequence length="166" mass="18005">MAAVKSTKGHLALVKAWHALLAGAFLIAYVTADEDTYAMHQFAGYTVLTAIALRLLFGLVAPAASPLRLPRPSWRAARNWLATRKGRHPLFAWFAASLLAVVGLVSLSGALADGATWLEDPHEVIAEASLWLIAAHIAFVTYMYAGRQWLARIGTRLSAAPKETTR</sequence>
<keyword evidence="9" id="KW-1185">Reference proteome</keyword>
<feature type="transmembrane region" description="Helical" evidence="6">
    <location>
        <begin position="42"/>
        <end position="69"/>
    </location>
</feature>
<evidence type="ECO:0000256" key="1">
    <source>
        <dbReference type="ARBA" id="ARBA00004651"/>
    </source>
</evidence>
<evidence type="ECO:0000256" key="5">
    <source>
        <dbReference type="ARBA" id="ARBA00023136"/>
    </source>
</evidence>
<dbReference type="AlphaFoldDB" id="A0A1T4MND9"/>
<feature type="transmembrane region" description="Helical" evidence="6">
    <location>
        <begin position="124"/>
        <end position="145"/>
    </location>
</feature>
<dbReference type="SUPFAM" id="SSF81342">
    <property type="entry name" value="Transmembrane di-heme cytochromes"/>
    <property type="match status" value="1"/>
</dbReference>
<proteinExistence type="predicted"/>
<keyword evidence="4 6" id="KW-1133">Transmembrane helix</keyword>
<dbReference type="OrthoDB" id="7304801at2"/>
<keyword evidence="2" id="KW-1003">Cell membrane</keyword>
<dbReference type="Proteomes" id="UP000190092">
    <property type="component" value="Unassembled WGS sequence"/>
</dbReference>
<dbReference type="GO" id="GO:0009055">
    <property type="term" value="F:electron transfer activity"/>
    <property type="evidence" value="ECO:0007669"/>
    <property type="project" value="InterPro"/>
</dbReference>
<dbReference type="STRING" id="225324.SAMN02745126_01887"/>
<evidence type="ECO:0000256" key="4">
    <source>
        <dbReference type="ARBA" id="ARBA00022989"/>
    </source>
</evidence>
<name>A0A1T4MND9_9HYPH</name>
<evidence type="ECO:0000313" key="9">
    <source>
        <dbReference type="Proteomes" id="UP000190092"/>
    </source>
</evidence>
<dbReference type="InterPro" id="IPR016174">
    <property type="entry name" value="Di-haem_cyt_TM"/>
</dbReference>
<evidence type="ECO:0000256" key="6">
    <source>
        <dbReference type="SAM" id="Phobius"/>
    </source>
</evidence>
<comment type="subcellular location">
    <subcellularLocation>
        <location evidence="1">Cell membrane</location>
        <topology evidence="1">Multi-pass membrane protein</topology>
    </subcellularLocation>
</comment>
<dbReference type="RefSeq" id="WP_139373815.1">
    <property type="nucleotide sequence ID" value="NZ_FUWJ01000002.1"/>
</dbReference>
<evidence type="ECO:0000256" key="3">
    <source>
        <dbReference type="ARBA" id="ARBA00022692"/>
    </source>
</evidence>
<feature type="transmembrane region" description="Helical" evidence="6">
    <location>
        <begin position="12"/>
        <end position="30"/>
    </location>
</feature>
<evidence type="ECO:0000313" key="8">
    <source>
        <dbReference type="EMBL" id="SJZ68336.1"/>
    </source>
</evidence>
<reference evidence="9" key="1">
    <citation type="submission" date="2017-02" db="EMBL/GenBank/DDBJ databases">
        <authorList>
            <person name="Varghese N."/>
            <person name="Submissions S."/>
        </authorList>
    </citation>
    <scope>NUCLEOTIDE SEQUENCE [LARGE SCALE GENOMIC DNA]</scope>
    <source>
        <strain evidence="9">ATCC 27094</strain>
    </source>
</reference>
<keyword evidence="5 6" id="KW-0472">Membrane</keyword>
<protein>
    <submittedName>
        <fullName evidence="8">Cytochrome b</fullName>
    </submittedName>
</protein>
<feature type="transmembrane region" description="Helical" evidence="6">
    <location>
        <begin position="90"/>
        <end position="112"/>
    </location>
</feature>
<gene>
    <name evidence="8" type="ORF">SAMN02745126_01887</name>
</gene>
<evidence type="ECO:0000259" key="7">
    <source>
        <dbReference type="Pfam" id="PF01292"/>
    </source>
</evidence>
<dbReference type="InterPro" id="IPR011577">
    <property type="entry name" value="Cyt_b561_bac/Ni-Hgenase"/>
</dbReference>
<accession>A0A1T4MND9</accession>
<dbReference type="GO" id="GO:0022904">
    <property type="term" value="P:respiratory electron transport chain"/>
    <property type="evidence" value="ECO:0007669"/>
    <property type="project" value="InterPro"/>
</dbReference>